<reference evidence="1" key="1">
    <citation type="journal article" date="2015" name="Nature">
        <title>Complex archaea that bridge the gap between prokaryotes and eukaryotes.</title>
        <authorList>
            <person name="Spang A."/>
            <person name="Saw J.H."/>
            <person name="Jorgensen S.L."/>
            <person name="Zaremba-Niedzwiedzka K."/>
            <person name="Martijn J."/>
            <person name="Lind A.E."/>
            <person name="van Eijk R."/>
            <person name="Schleper C."/>
            <person name="Guy L."/>
            <person name="Ettema T.J."/>
        </authorList>
    </citation>
    <scope>NUCLEOTIDE SEQUENCE</scope>
</reference>
<feature type="non-terminal residue" evidence="1">
    <location>
        <position position="1"/>
    </location>
</feature>
<proteinExistence type="predicted"/>
<organism evidence="1">
    <name type="scientific">marine sediment metagenome</name>
    <dbReference type="NCBI Taxonomy" id="412755"/>
    <lineage>
        <taxon>unclassified sequences</taxon>
        <taxon>metagenomes</taxon>
        <taxon>ecological metagenomes</taxon>
    </lineage>
</organism>
<dbReference type="AlphaFoldDB" id="A0A0F9I535"/>
<sequence>GNLDLREHLTNANARQSAKEDTKLRIVKKSDSRKIDLAVCLSMGAAECLRLNL</sequence>
<name>A0A0F9I535_9ZZZZ</name>
<dbReference type="EMBL" id="LAZR01020427">
    <property type="protein sequence ID" value="KKL88920.1"/>
    <property type="molecule type" value="Genomic_DNA"/>
</dbReference>
<accession>A0A0F9I535</accession>
<gene>
    <name evidence="1" type="ORF">LCGC14_1919890</name>
</gene>
<comment type="caution">
    <text evidence="1">The sequence shown here is derived from an EMBL/GenBank/DDBJ whole genome shotgun (WGS) entry which is preliminary data.</text>
</comment>
<protein>
    <submittedName>
        <fullName evidence="1">Uncharacterized protein</fullName>
    </submittedName>
</protein>
<evidence type="ECO:0000313" key="1">
    <source>
        <dbReference type="EMBL" id="KKL88920.1"/>
    </source>
</evidence>